<gene>
    <name evidence="2" type="ORF">San01_33510</name>
</gene>
<feature type="region of interest" description="Disordered" evidence="1">
    <location>
        <begin position="1"/>
        <end position="30"/>
    </location>
</feature>
<reference evidence="2 3" key="1">
    <citation type="submission" date="2019-10" db="EMBL/GenBank/DDBJ databases">
        <title>Whole genome shotgun sequence of Streptomyces angustmyceticus NBRC 3934.</title>
        <authorList>
            <person name="Hosoyama A."/>
            <person name="Ichikawa N."/>
            <person name="Kimura A."/>
            <person name="Kitahashi Y."/>
            <person name="Komaki H."/>
            <person name="Uohara A."/>
        </authorList>
    </citation>
    <scope>NUCLEOTIDE SEQUENCE [LARGE SCALE GENOMIC DNA]</scope>
    <source>
        <strain evidence="2 3">NBRC 3934</strain>
    </source>
</reference>
<feature type="region of interest" description="Disordered" evidence="1">
    <location>
        <begin position="47"/>
        <end position="66"/>
    </location>
</feature>
<dbReference type="PRINTS" id="PR01217">
    <property type="entry name" value="PRICHEXTENSN"/>
</dbReference>
<dbReference type="AlphaFoldDB" id="A0A5J4LEC0"/>
<evidence type="ECO:0000256" key="1">
    <source>
        <dbReference type="SAM" id="MobiDB-lite"/>
    </source>
</evidence>
<evidence type="ECO:0000313" key="2">
    <source>
        <dbReference type="EMBL" id="GES30864.1"/>
    </source>
</evidence>
<dbReference type="RefSeq" id="WP_152104622.1">
    <property type="nucleotide sequence ID" value="NZ_BLAG01000009.1"/>
</dbReference>
<dbReference type="GeneID" id="96756200"/>
<dbReference type="EMBL" id="BLAG01000009">
    <property type="protein sequence ID" value="GES30864.1"/>
    <property type="molecule type" value="Genomic_DNA"/>
</dbReference>
<dbReference type="Proteomes" id="UP000325598">
    <property type="component" value="Unassembled WGS sequence"/>
</dbReference>
<evidence type="ECO:0000313" key="3">
    <source>
        <dbReference type="Proteomes" id="UP000325598"/>
    </source>
</evidence>
<dbReference type="OrthoDB" id="4338979at2"/>
<accession>A0A5J4LEC0</accession>
<feature type="region of interest" description="Disordered" evidence="1">
    <location>
        <begin position="93"/>
        <end position="211"/>
    </location>
</feature>
<organism evidence="2 3">
    <name type="scientific">Streptomyces angustmyceticus</name>
    <dbReference type="NCBI Taxonomy" id="285578"/>
    <lineage>
        <taxon>Bacteria</taxon>
        <taxon>Bacillati</taxon>
        <taxon>Actinomycetota</taxon>
        <taxon>Actinomycetes</taxon>
        <taxon>Kitasatosporales</taxon>
        <taxon>Streptomycetaceae</taxon>
        <taxon>Streptomyces</taxon>
    </lineage>
</organism>
<proteinExistence type="predicted"/>
<keyword evidence="3" id="KW-1185">Reference proteome</keyword>
<sequence length="211" mass="20562">MNGPGTDTGRAGGGPDGGTGPGGAGRPVEDRLRRALAARAESIAVRDLRPAAPPGPHLRRTRLPGVRHLWPRRFGLPLAAAAAAAAVAIGYAATAPGTPPDRRPAPATPPRPVVPAPSPHRTDPGPAPSPSAPSDGPHRTARPTGSVTPGAPSAPPSHTPGAGSPTPRPTDRPSGAPPSTTLPPAGTPSADPTGARSAPGGRGSTPSPSGG</sequence>
<feature type="compositionally biased region" description="Pro residues" evidence="1">
    <location>
        <begin position="106"/>
        <end position="118"/>
    </location>
</feature>
<comment type="caution">
    <text evidence="2">The sequence shown here is derived from an EMBL/GenBank/DDBJ whole genome shotgun (WGS) entry which is preliminary data.</text>
</comment>
<name>A0A5J4LEC0_9ACTN</name>
<feature type="compositionally biased region" description="Gly residues" evidence="1">
    <location>
        <begin position="10"/>
        <end position="25"/>
    </location>
</feature>
<protein>
    <submittedName>
        <fullName evidence="2">Uncharacterized protein</fullName>
    </submittedName>
</protein>